<dbReference type="GO" id="GO:0008270">
    <property type="term" value="F:zinc ion binding"/>
    <property type="evidence" value="ECO:0007669"/>
    <property type="project" value="UniProtKB-KW"/>
</dbReference>
<dbReference type="AlphaFoldDB" id="A0AAI8YY38"/>
<evidence type="ECO:0000256" key="8">
    <source>
        <dbReference type="SAM" id="MobiDB-lite"/>
    </source>
</evidence>
<evidence type="ECO:0000256" key="4">
    <source>
        <dbReference type="ARBA" id="ARBA00022833"/>
    </source>
</evidence>
<feature type="domain" description="C2H2-type" evidence="9">
    <location>
        <begin position="222"/>
        <end position="249"/>
    </location>
</feature>
<dbReference type="EMBL" id="CAVMBE010000021">
    <property type="protein sequence ID" value="CAK3997749.1"/>
    <property type="molecule type" value="Genomic_DNA"/>
</dbReference>
<keyword evidence="4" id="KW-0862">Zinc</keyword>
<keyword evidence="6" id="KW-0804">Transcription</keyword>
<evidence type="ECO:0000313" key="10">
    <source>
        <dbReference type="EMBL" id="CAK3997749.1"/>
    </source>
</evidence>
<keyword evidence="11" id="KW-1185">Reference proteome</keyword>
<evidence type="ECO:0000256" key="6">
    <source>
        <dbReference type="ARBA" id="ARBA00023163"/>
    </source>
</evidence>
<dbReference type="SMART" id="SM00355">
    <property type="entry name" value="ZnF_C2H2"/>
    <property type="match status" value="3"/>
</dbReference>
<dbReference type="GO" id="GO:0006357">
    <property type="term" value="P:regulation of transcription by RNA polymerase II"/>
    <property type="evidence" value="ECO:0007669"/>
    <property type="project" value="TreeGrafter"/>
</dbReference>
<comment type="subcellular location">
    <subcellularLocation>
        <location evidence="1">Nucleus</location>
    </subcellularLocation>
</comment>
<keyword evidence="5" id="KW-0805">Transcription regulation</keyword>
<dbReference type="Gene3D" id="3.30.160.60">
    <property type="entry name" value="Classic Zinc Finger"/>
    <property type="match status" value="1"/>
</dbReference>
<evidence type="ECO:0000256" key="3">
    <source>
        <dbReference type="ARBA" id="ARBA00022771"/>
    </source>
</evidence>
<dbReference type="InterPro" id="IPR051061">
    <property type="entry name" value="Zinc_finger_trans_reg"/>
</dbReference>
<feature type="region of interest" description="Disordered" evidence="8">
    <location>
        <begin position="437"/>
        <end position="484"/>
    </location>
</feature>
<proteinExistence type="predicted"/>
<feature type="domain" description="C2H2-type" evidence="9">
    <location>
        <begin position="194"/>
        <end position="218"/>
    </location>
</feature>
<comment type="caution">
    <text evidence="10">The sequence shown here is derived from an EMBL/GenBank/DDBJ whole genome shotgun (WGS) entry which is preliminary data.</text>
</comment>
<feature type="domain" description="C2H2-type" evidence="9">
    <location>
        <begin position="261"/>
        <end position="291"/>
    </location>
</feature>
<evidence type="ECO:0000256" key="2">
    <source>
        <dbReference type="ARBA" id="ARBA00022723"/>
    </source>
</evidence>
<evidence type="ECO:0000256" key="5">
    <source>
        <dbReference type="ARBA" id="ARBA00023015"/>
    </source>
</evidence>
<keyword evidence="7" id="KW-0539">Nucleus</keyword>
<dbReference type="GO" id="GO:0005634">
    <property type="term" value="C:nucleus"/>
    <property type="evidence" value="ECO:0007669"/>
    <property type="project" value="UniProtKB-SubCell"/>
</dbReference>
<reference evidence="10" key="1">
    <citation type="submission" date="2023-11" db="EMBL/GenBank/DDBJ databases">
        <authorList>
            <person name="Alioto T."/>
            <person name="Alioto T."/>
            <person name="Gomez Garrido J."/>
        </authorList>
    </citation>
    <scope>NUCLEOTIDE SEQUENCE</scope>
</reference>
<dbReference type="InterPro" id="IPR013087">
    <property type="entry name" value="Znf_C2H2_type"/>
</dbReference>
<keyword evidence="2" id="KW-0479">Metal-binding</keyword>
<accession>A0AAI8YY38</accession>
<gene>
    <name evidence="10" type="ORF">LECACI_7A004105</name>
</gene>
<evidence type="ECO:0000256" key="7">
    <source>
        <dbReference type="ARBA" id="ARBA00023242"/>
    </source>
</evidence>
<feature type="compositionally biased region" description="Low complexity" evidence="8">
    <location>
        <begin position="439"/>
        <end position="473"/>
    </location>
</feature>
<dbReference type="Proteomes" id="UP001296104">
    <property type="component" value="Unassembled WGS sequence"/>
</dbReference>
<organism evidence="10 11">
    <name type="scientific">Lecanosticta acicola</name>
    <dbReference type="NCBI Taxonomy" id="111012"/>
    <lineage>
        <taxon>Eukaryota</taxon>
        <taxon>Fungi</taxon>
        <taxon>Dikarya</taxon>
        <taxon>Ascomycota</taxon>
        <taxon>Pezizomycotina</taxon>
        <taxon>Dothideomycetes</taxon>
        <taxon>Dothideomycetidae</taxon>
        <taxon>Mycosphaerellales</taxon>
        <taxon>Mycosphaerellaceae</taxon>
        <taxon>Lecanosticta</taxon>
    </lineage>
</organism>
<dbReference type="PANTHER" id="PTHR46179">
    <property type="entry name" value="ZINC FINGER PROTEIN"/>
    <property type="match status" value="1"/>
</dbReference>
<keyword evidence="3" id="KW-0863">Zinc-finger</keyword>
<protein>
    <recommendedName>
        <fullName evidence="9">C2H2-type domain-containing protein</fullName>
    </recommendedName>
</protein>
<dbReference type="PANTHER" id="PTHR46179:SF13">
    <property type="entry name" value="C2H2-TYPE DOMAIN-CONTAINING PROTEIN"/>
    <property type="match status" value="1"/>
</dbReference>
<name>A0AAI8YY38_9PEZI</name>
<evidence type="ECO:0000259" key="9">
    <source>
        <dbReference type="SMART" id="SM00355"/>
    </source>
</evidence>
<evidence type="ECO:0000256" key="1">
    <source>
        <dbReference type="ARBA" id="ARBA00004123"/>
    </source>
</evidence>
<feature type="region of interest" description="Disordered" evidence="8">
    <location>
        <begin position="165"/>
        <end position="194"/>
    </location>
</feature>
<evidence type="ECO:0000313" key="11">
    <source>
        <dbReference type="Proteomes" id="UP001296104"/>
    </source>
</evidence>
<sequence>MNQYQPTNYASFAIPGFPSFASGPDAEFRVPEQPYNASHRASCPTALNASRSAQDEAFDLSQVDAVARRSANNVSMQDMIKPEESGPWDHTHPGNGFFQSRIPSQLSSWQIHNPYATSEPARKHDGISDAADSGYYSLPTATPTQQNFTWNKEELEQSFLSPIIPQDDTDARSTLSDARMISRSRDGRRKQLIGPCPVQGCKKQPKNLSDAKKHELTHTRPHRCDQQGCSRKDGFATDNDLQRHRKSVHNLQPTVGSTVGYTCVACNVPDGQRPKFWPRRDNFKAHIKRKHLNWNEELLIEKSKQAMRPGDACTADDDAQGVRTAMRSAAHFSQVDPEESRGCQQLSASPSMLERHVSEPGLYTSNNLWSTMTDPEDALAGMQGHTADLEYYTSPAEFHGNGSLSMIPDDMGNTHFATFPPPPKRLRTDRLHWSYSNDQEQQQQVPLSQFQVSEHSATTTSTSSSQSGNTMMTPTLSQTGTGTGAGTAGGIFQCRYCEKVKKRDCDLK</sequence>